<dbReference type="PANTHER" id="PTHR45881:SF1">
    <property type="entry name" value="FORK HEAD PROTEIN HOMOLOG 2"/>
    <property type="match status" value="1"/>
</dbReference>
<keyword evidence="3 6" id="KW-0238">DNA-binding</keyword>
<evidence type="ECO:0000313" key="10">
    <source>
        <dbReference type="Proteomes" id="UP000294847"/>
    </source>
</evidence>
<evidence type="ECO:0000313" key="9">
    <source>
        <dbReference type="EMBL" id="QBZ61388.1"/>
    </source>
</evidence>
<feature type="DNA-binding region" description="Fork-head" evidence="6">
    <location>
        <begin position="208"/>
        <end position="303"/>
    </location>
</feature>
<reference evidence="9 10" key="1">
    <citation type="journal article" date="2019" name="Mol. Biol. Evol.">
        <title>Blast fungal genomes show frequent chromosomal changes, gene gains and losses, and effector gene turnover.</title>
        <authorList>
            <person name="Gomez Luciano L.B."/>
            <person name="Jason Tsai I."/>
            <person name="Chuma I."/>
            <person name="Tosa Y."/>
            <person name="Chen Y.H."/>
            <person name="Li J.Y."/>
            <person name="Li M.Y."/>
            <person name="Jade Lu M.Y."/>
            <person name="Nakayashiki H."/>
            <person name="Li W.H."/>
        </authorList>
    </citation>
    <scope>NUCLEOTIDE SEQUENCE [LARGE SCALE GENOMIC DNA]</scope>
    <source>
        <strain evidence="9">MZ5-1-6</strain>
    </source>
</reference>
<dbReference type="SMART" id="SM00339">
    <property type="entry name" value="FH"/>
    <property type="match status" value="1"/>
</dbReference>
<evidence type="ECO:0000259" key="8">
    <source>
        <dbReference type="PROSITE" id="PS50039"/>
    </source>
</evidence>
<dbReference type="PANTHER" id="PTHR45881">
    <property type="entry name" value="CHECKPOINT SUPPRESSOR 1-LIKE, ISOFORM A-RELATED"/>
    <property type="match status" value="1"/>
</dbReference>
<accession>A0A4V1C6X3</accession>
<dbReference type="FunFam" id="1.10.10.10:FF:000260">
    <property type="entry name" value="Forkhead transcription factor (Sep1)"/>
    <property type="match status" value="1"/>
</dbReference>
<dbReference type="PROSITE" id="PS50039">
    <property type="entry name" value="FORK_HEAD_3"/>
    <property type="match status" value="1"/>
</dbReference>
<feature type="region of interest" description="Disordered" evidence="7">
    <location>
        <begin position="174"/>
        <end position="200"/>
    </location>
</feature>
<proteinExistence type="predicted"/>
<evidence type="ECO:0000256" key="3">
    <source>
        <dbReference type="ARBA" id="ARBA00023125"/>
    </source>
</evidence>
<dbReference type="GO" id="GO:0000978">
    <property type="term" value="F:RNA polymerase II cis-regulatory region sequence-specific DNA binding"/>
    <property type="evidence" value="ECO:0007669"/>
    <property type="project" value="UniProtKB-ARBA"/>
</dbReference>
<feature type="compositionally biased region" description="Polar residues" evidence="7">
    <location>
        <begin position="496"/>
        <end position="508"/>
    </location>
</feature>
<dbReference type="GO" id="GO:0005634">
    <property type="term" value="C:nucleus"/>
    <property type="evidence" value="ECO:0007669"/>
    <property type="project" value="UniProtKB-SubCell"/>
</dbReference>
<dbReference type="Gene3D" id="1.10.10.10">
    <property type="entry name" value="Winged helix-like DNA-binding domain superfamily/Winged helix DNA-binding domain"/>
    <property type="match status" value="1"/>
</dbReference>
<keyword evidence="4" id="KW-0804">Transcription</keyword>
<feature type="domain" description="Fork-head" evidence="8">
    <location>
        <begin position="208"/>
        <end position="303"/>
    </location>
</feature>
<organism evidence="9 10">
    <name type="scientific">Pyricularia oryzae</name>
    <name type="common">Rice blast fungus</name>
    <name type="synonym">Magnaporthe oryzae</name>
    <dbReference type="NCBI Taxonomy" id="318829"/>
    <lineage>
        <taxon>Eukaryota</taxon>
        <taxon>Fungi</taxon>
        <taxon>Dikarya</taxon>
        <taxon>Ascomycota</taxon>
        <taxon>Pezizomycotina</taxon>
        <taxon>Sordariomycetes</taxon>
        <taxon>Sordariomycetidae</taxon>
        <taxon>Magnaporthales</taxon>
        <taxon>Pyriculariaceae</taxon>
        <taxon>Pyricularia</taxon>
    </lineage>
</organism>
<evidence type="ECO:0000256" key="1">
    <source>
        <dbReference type="ARBA" id="ARBA00004123"/>
    </source>
</evidence>
<dbReference type="Proteomes" id="UP000294847">
    <property type="component" value="Chromosome 4"/>
</dbReference>
<name>A0A4V1C6X3_PYROR</name>
<dbReference type="CDD" id="cd00059">
    <property type="entry name" value="FH_FOX"/>
    <property type="match status" value="1"/>
</dbReference>
<evidence type="ECO:0000256" key="6">
    <source>
        <dbReference type="PROSITE-ProRule" id="PRU00089"/>
    </source>
</evidence>
<dbReference type="SUPFAM" id="SSF46785">
    <property type="entry name" value="Winged helix' DNA-binding domain"/>
    <property type="match status" value="1"/>
</dbReference>
<feature type="compositionally biased region" description="Polar residues" evidence="7">
    <location>
        <begin position="438"/>
        <end position="456"/>
    </location>
</feature>
<feature type="compositionally biased region" description="Polar residues" evidence="7">
    <location>
        <begin position="388"/>
        <end position="398"/>
    </location>
</feature>
<sequence>MSGYNHYANFGGGHSQHVDVFGSYQDLIDPNGLPAISHAPMPSSTPDPPRSIQPNGNYNFSYPGISNIPQTNPGQSPFKASGPTAPLAPLKNAPNGVMMNSPHIMPPNMQPHGSDFVPQKQANLAHQYSPAQLGMATVKDAGIAGVPFLHNPTQNMMIEQYYPTSANGKRLLEAPSIKDSRPQKRAKLENQPLPPPESFPPIVDDGIKPSHSYAMLIGMAILRSQHRRLTLAQIYKWITTNYRHYREAADNGWQNSIRHNLSLNKNFIKHERPKDDPGKGSYWAIMPGMEHVYMKEKPGRKSISTPEGMTIIGTVMENPILPQFPKSEPKLPSQTCSEPASEETQTATQSQSHSAQQPDLSSDATIPPTEELQEKTTEVDATVDLGSFSPNAAEMNSSPPLPKHSEPQGDTPPSMMRRNSATLKSHRRQRPSMDDSGYISSLDSSILRPQQQTLLASETDRLDRSRTKRKGGRAEDEIRRLRGSSFDPSPTKGRSRNNTAFGPQSSSPVRRLAGEGQMLPPLTPAYKLAPPPQMAPPSVSPNTTLQQHRRDVARMIESPLKRVMGLAGDCGWATPSNDNIDESVYTDSYDFNTGYGGDFYILQDATPGGLYSIAEDGSPVKRKRSIMDSSPLKRPAKRQGIPRPKPAAVLGDVTHSNQQLSLAPAPLLKSKLSPAKYFALKSPGRKMSDLPSSPSRILAASPLKMGPALSTLENVNDENAVPSVVFEDFCSTELLEEPSESHDLDIMKGFERIGHNMGADPGIMPFSVANFKPGLGRSHTSTF</sequence>
<dbReference type="InterPro" id="IPR036388">
    <property type="entry name" value="WH-like_DNA-bd_sf"/>
</dbReference>
<keyword evidence="2" id="KW-0805">Transcription regulation</keyword>
<comment type="subcellular location">
    <subcellularLocation>
        <location evidence="1 6">Nucleus</location>
    </subcellularLocation>
</comment>
<keyword evidence="5 6" id="KW-0539">Nucleus</keyword>
<dbReference type="EMBL" id="CP034207">
    <property type="protein sequence ID" value="QBZ61388.1"/>
    <property type="molecule type" value="Genomic_DNA"/>
</dbReference>
<evidence type="ECO:0000256" key="7">
    <source>
        <dbReference type="SAM" id="MobiDB-lite"/>
    </source>
</evidence>
<dbReference type="Pfam" id="PF00250">
    <property type="entry name" value="Forkhead"/>
    <property type="match status" value="1"/>
</dbReference>
<dbReference type="InterPro" id="IPR001766">
    <property type="entry name" value="Fork_head_dom"/>
</dbReference>
<dbReference type="OMA" id="PNDAGWQ"/>
<evidence type="ECO:0000256" key="2">
    <source>
        <dbReference type="ARBA" id="ARBA00023015"/>
    </source>
</evidence>
<protein>
    <recommendedName>
        <fullName evidence="8">Fork-head domain-containing protein</fullName>
    </recommendedName>
</protein>
<dbReference type="PRINTS" id="PR00053">
    <property type="entry name" value="FORKHEAD"/>
</dbReference>
<dbReference type="GO" id="GO:0001228">
    <property type="term" value="F:DNA-binding transcription activator activity, RNA polymerase II-specific"/>
    <property type="evidence" value="ECO:0007669"/>
    <property type="project" value="UniProtKB-ARBA"/>
</dbReference>
<dbReference type="AlphaFoldDB" id="A0A4V1C6X3"/>
<evidence type="ECO:0000256" key="4">
    <source>
        <dbReference type="ARBA" id="ARBA00023163"/>
    </source>
</evidence>
<dbReference type="PROSITE" id="PS00658">
    <property type="entry name" value="FORK_HEAD_2"/>
    <property type="match status" value="1"/>
</dbReference>
<feature type="region of interest" description="Disordered" evidence="7">
    <location>
        <begin position="320"/>
        <end position="524"/>
    </location>
</feature>
<dbReference type="VEuPathDB" id="FungiDB:M_BR32_EuGene_00042511"/>
<feature type="compositionally biased region" description="Low complexity" evidence="7">
    <location>
        <begin position="342"/>
        <end position="357"/>
    </location>
</feature>
<evidence type="ECO:0000256" key="5">
    <source>
        <dbReference type="ARBA" id="ARBA00023242"/>
    </source>
</evidence>
<feature type="region of interest" description="Disordered" evidence="7">
    <location>
        <begin position="621"/>
        <end position="644"/>
    </location>
</feature>
<feature type="region of interest" description="Disordered" evidence="7">
    <location>
        <begin position="32"/>
        <end position="55"/>
    </location>
</feature>
<gene>
    <name evidence="9" type="ORF">PoMZ_08337</name>
</gene>
<dbReference type="InterPro" id="IPR030456">
    <property type="entry name" value="TF_fork_head_CS_2"/>
</dbReference>
<feature type="compositionally biased region" description="Basic and acidic residues" evidence="7">
    <location>
        <begin position="174"/>
        <end position="188"/>
    </location>
</feature>
<dbReference type="InterPro" id="IPR036390">
    <property type="entry name" value="WH_DNA-bd_sf"/>
</dbReference>